<name>A0AA36MXN1_9DINO</name>
<comment type="caution">
    <text evidence="1">The sequence shown here is derived from an EMBL/GenBank/DDBJ whole genome shotgun (WGS) entry which is preliminary data.</text>
</comment>
<protein>
    <submittedName>
        <fullName evidence="1">Uncharacterized protein</fullName>
    </submittedName>
</protein>
<evidence type="ECO:0000313" key="1">
    <source>
        <dbReference type="EMBL" id="CAJ1387370.1"/>
    </source>
</evidence>
<dbReference type="Proteomes" id="UP001178507">
    <property type="component" value="Unassembled WGS sequence"/>
</dbReference>
<dbReference type="EMBL" id="CAUJNA010001510">
    <property type="protein sequence ID" value="CAJ1387370.1"/>
    <property type="molecule type" value="Genomic_DNA"/>
</dbReference>
<dbReference type="AlphaFoldDB" id="A0AA36MXN1"/>
<accession>A0AA36MXN1</accession>
<keyword evidence="2" id="KW-1185">Reference proteome</keyword>
<evidence type="ECO:0000313" key="2">
    <source>
        <dbReference type="Proteomes" id="UP001178507"/>
    </source>
</evidence>
<proteinExistence type="predicted"/>
<sequence>MMAKEDFENARQLEPDPAIDKELKRLKQAYSQHDAKASDRVMHDSKLPKLARARCVVLC</sequence>
<gene>
    <name evidence="1" type="ORF">EVOR1521_LOCUS13462</name>
</gene>
<organism evidence="1 2">
    <name type="scientific">Effrenium voratum</name>
    <dbReference type="NCBI Taxonomy" id="2562239"/>
    <lineage>
        <taxon>Eukaryota</taxon>
        <taxon>Sar</taxon>
        <taxon>Alveolata</taxon>
        <taxon>Dinophyceae</taxon>
        <taxon>Suessiales</taxon>
        <taxon>Symbiodiniaceae</taxon>
        <taxon>Effrenium</taxon>
    </lineage>
</organism>
<reference evidence="1" key="1">
    <citation type="submission" date="2023-08" db="EMBL/GenBank/DDBJ databases">
        <authorList>
            <person name="Chen Y."/>
            <person name="Shah S."/>
            <person name="Dougan E. K."/>
            <person name="Thang M."/>
            <person name="Chan C."/>
        </authorList>
    </citation>
    <scope>NUCLEOTIDE SEQUENCE</scope>
</reference>